<dbReference type="GO" id="GO:0004618">
    <property type="term" value="F:phosphoglycerate kinase activity"/>
    <property type="evidence" value="ECO:0007669"/>
    <property type="project" value="UniProtKB-UniRule"/>
</dbReference>
<dbReference type="GO" id="GO:0005524">
    <property type="term" value="F:ATP binding"/>
    <property type="evidence" value="ECO:0007669"/>
    <property type="project" value="UniProtKB-KW"/>
</dbReference>
<organism evidence="17 18">
    <name type="scientific">Amycolatopsis acidicola</name>
    <dbReference type="NCBI Taxonomy" id="2596893"/>
    <lineage>
        <taxon>Bacteria</taxon>
        <taxon>Bacillati</taxon>
        <taxon>Actinomycetota</taxon>
        <taxon>Actinomycetes</taxon>
        <taxon>Pseudonocardiales</taxon>
        <taxon>Pseudonocardiaceae</taxon>
        <taxon>Amycolatopsis</taxon>
    </lineage>
</organism>
<evidence type="ECO:0000256" key="2">
    <source>
        <dbReference type="ARBA" id="ARBA00004838"/>
    </source>
</evidence>
<gene>
    <name evidence="13 17" type="primary">pgk</name>
    <name evidence="17" type="ORF">FPZ12_017475</name>
</gene>
<evidence type="ECO:0000256" key="16">
    <source>
        <dbReference type="RuleBase" id="RU000532"/>
    </source>
</evidence>
<evidence type="ECO:0000256" key="14">
    <source>
        <dbReference type="PIRSR" id="PIRSR000724-1"/>
    </source>
</evidence>
<dbReference type="PRINTS" id="PR00477">
    <property type="entry name" value="PHGLYCKINASE"/>
</dbReference>
<keyword evidence="9 13" id="KW-0547">Nucleotide-binding</keyword>
<feature type="binding site" evidence="13 14">
    <location>
        <begin position="62"/>
        <end position="65"/>
    </location>
    <ligand>
        <name>substrate</name>
    </ligand>
</feature>
<evidence type="ECO:0000256" key="7">
    <source>
        <dbReference type="ARBA" id="ARBA00022490"/>
    </source>
</evidence>
<feature type="binding site" evidence="14">
    <location>
        <position position="121"/>
    </location>
    <ligand>
        <name>(2R)-3-phosphoglycerate</name>
        <dbReference type="ChEBI" id="CHEBI:58272"/>
    </ligand>
</feature>
<feature type="binding site" evidence="14">
    <location>
        <position position="171"/>
    </location>
    <ligand>
        <name>(2R)-3-phosphoglycerate</name>
        <dbReference type="ChEBI" id="CHEBI:58272"/>
    </ligand>
</feature>
<dbReference type="Pfam" id="PF00162">
    <property type="entry name" value="PGK"/>
    <property type="match status" value="1"/>
</dbReference>
<feature type="binding site" evidence="13 15">
    <location>
        <position position="221"/>
    </location>
    <ligand>
        <name>ATP</name>
        <dbReference type="ChEBI" id="CHEBI:30616"/>
    </ligand>
</feature>
<evidence type="ECO:0000256" key="4">
    <source>
        <dbReference type="ARBA" id="ARBA00011245"/>
    </source>
</evidence>
<dbReference type="PANTHER" id="PTHR11406:SF23">
    <property type="entry name" value="PHOSPHOGLYCERATE KINASE 1, CHLOROPLASTIC-RELATED"/>
    <property type="match status" value="1"/>
</dbReference>
<comment type="subunit">
    <text evidence="4 13">Monomer.</text>
</comment>
<evidence type="ECO:0000256" key="5">
    <source>
        <dbReference type="ARBA" id="ARBA00013061"/>
    </source>
</evidence>
<evidence type="ECO:0000256" key="10">
    <source>
        <dbReference type="ARBA" id="ARBA00022777"/>
    </source>
</evidence>
<feature type="binding site" evidence="14">
    <location>
        <position position="39"/>
    </location>
    <ligand>
        <name>(2R)-3-phosphoglycerate</name>
        <dbReference type="ChEBI" id="CHEBI:58272"/>
    </ligand>
</feature>
<feature type="binding site" evidence="13 14">
    <location>
        <begin position="24"/>
        <end position="26"/>
    </location>
    <ligand>
        <name>substrate</name>
    </ligand>
</feature>
<dbReference type="AlphaFoldDB" id="A0A5N0V774"/>
<evidence type="ECO:0000256" key="15">
    <source>
        <dbReference type="PIRSR" id="PIRSR000724-2"/>
    </source>
</evidence>
<keyword evidence="8 13" id="KW-0808">Transferase</keyword>
<dbReference type="InterPro" id="IPR001576">
    <property type="entry name" value="Phosphoglycerate_kinase"/>
</dbReference>
<dbReference type="EC" id="2.7.2.3" evidence="5 13"/>
<evidence type="ECO:0000313" key="17">
    <source>
        <dbReference type="EMBL" id="KAA9160362.1"/>
    </source>
</evidence>
<evidence type="ECO:0000256" key="11">
    <source>
        <dbReference type="ARBA" id="ARBA00022840"/>
    </source>
</evidence>
<feature type="binding site" evidence="13">
    <location>
        <position position="309"/>
    </location>
    <ligand>
        <name>ATP</name>
        <dbReference type="ChEBI" id="CHEBI:30616"/>
    </ligand>
</feature>
<feature type="binding site" evidence="13">
    <location>
        <position position="121"/>
    </location>
    <ligand>
        <name>substrate</name>
    </ligand>
</feature>
<dbReference type="GO" id="GO:0043531">
    <property type="term" value="F:ADP binding"/>
    <property type="evidence" value="ECO:0007669"/>
    <property type="project" value="TreeGrafter"/>
</dbReference>
<dbReference type="GO" id="GO:0006096">
    <property type="term" value="P:glycolytic process"/>
    <property type="evidence" value="ECO:0007669"/>
    <property type="project" value="UniProtKB-UniRule"/>
</dbReference>
<dbReference type="EMBL" id="VMNW02000022">
    <property type="protein sequence ID" value="KAA9160362.1"/>
    <property type="molecule type" value="Genomic_DNA"/>
</dbReference>
<comment type="pathway">
    <text evidence="2 13">Carbohydrate degradation; glycolysis; pyruvate from D-glyceraldehyde 3-phosphate: step 2/5.</text>
</comment>
<comment type="caution">
    <text evidence="17">The sequence shown here is derived from an EMBL/GenBank/DDBJ whole genome shotgun (WGS) entry which is preliminary data.</text>
</comment>
<proteinExistence type="inferred from homology"/>
<dbReference type="HAMAP" id="MF_00145">
    <property type="entry name" value="Phosphoglyc_kinase"/>
    <property type="match status" value="1"/>
</dbReference>
<dbReference type="PIRSF" id="PIRSF000724">
    <property type="entry name" value="Pgk"/>
    <property type="match status" value="1"/>
</dbReference>
<reference evidence="17" key="1">
    <citation type="submission" date="2019-09" db="EMBL/GenBank/DDBJ databases">
        <authorList>
            <person name="Teo W.F.A."/>
            <person name="Duangmal K."/>
        </authorList>
    </citation>
    <scope>NUCLEOTIDE SEQUENCE [LARGE SCALE GENOMIC DNA]</scope>
    <source>
        <strain evidence="17">K81G1</strain>
    </source>
</reference>
<sequence>MAVKTLEDLLSEGVAGRRVLVRSDLNVPLDGEKITDDGRVRAALPTIKRLAEAGAKVIVAAHLGRPKGEPDAKYSLSPVAARLGELLGAEVRLAGDVVGEQAKAVAAGLADGAVALLENVRFDPRETSKSDAERAALAAELAALTGDSADASGAGGRGGAFVSDGFGVVHRKQASVYDVARALPAYAGGLVLAELEVLSKLTGDPERPYVVVLGGSKVSDKLAVIEALLPKVDKLLIGGGMAFTFLAAQGHGVGASLLEKDFVETARKLLDANGDKIVVPVDVVVADKFAADAATDTVAAGAIPEGWMGLDIGPRTTEAFAAEVSRAKTVFWNGPAGVFELAPFAAGTRGVARAIADSSAFSVVGGGDSAAAVRVLGLPDDGFSHISTGGGASLEYLEGKELPGVAVLGEEA</sequence>
<dbReference type="RefSeq" id="WP_144760168.1">
    <property type="nucleotide sequence ID" value="NZ_VMNW02000022.1"/>
</dbReference>
<dbReference type="Gene3D" id="3.40.50.1260">
    <property type="entry name" value="Phosphoglycerate kinase, N-terminal domain"/>
    <property type="match status" value="2"/>
</dbReference>
<keyword evidence="18" id="KW-1185">Reference proteome</keyword>
<evidence type="ECO:0000256" key="1">
    <source>
        <dbReference type="ARBA" id="ARBA00000642"/>
    </source>
</evidence>
<evidence type="ECO:0000256" key="13">
    <source>
        <dbReference type="HAMAP-Rule" id="MF_00145"/>
    </source>
</evidence>
<dbReference type="InterPro" id="IPR036043">
    <property type="entry name" value="Phosphoglycerate_kinase_sf"/>
</dbReference>
<dbReference type="GO" id="GO:0006094">
    <property type="term" value="P:gluconeogenesis"/>
    <property type="evidence" value="ECO:0007669"/>
    <property type="project" value="TreeGrafter"/>
</dbReference>
<evidence type="ECO:0000256" key="8">
    <source>
        <dbReference type="ARBA" id="ARBA00022679"/>
    </source>
</evidence>
<feature type="binding site" evidence="13 15">
    <location>
        <position position="340"/>
    </location>
    <ligand>
        <name>ATP</name>
        <dbReference type="ChEBI" id="CHEBI:30616"/>
    </ligand>
</feature>
<keyword evidence="7 13" id="KW-0963">Cytoplasm</keyword>
<comment type="catalytic activity">
    <reaction evidence="1 13 16">
        <text>(2R)-3-phosphoglycerate + ATP = (2R)-3-phospho-glyceroyl phosphate + ADP</text>
        <dbReference type="Rhea" id="RHEA:14801"/>
        <dbReference type="ChEBI" id="CHEBI:30616"/>
        <dbReference type="ChEBI" id="CHEBI:57604"/>
        <dbReference type="ChEBI" id="CHEBI:58272"/>
        <dbReference type="ChEBI" id="CHEBI:456216"/>
        <dbReference type="EC" id="2.7.2.3"/>
    </reaction>
</comment>
<feature type="binding site" evidence="13">
    <location>
        <position position="39"/>
    </location>
    <ligand>
        <name>substrate</name>
    </ligand>
</feature>
<name>A0A5N0V774_9PSEU</name>
<dbReference type="OrthoDB" id="9808460at2"/>
<dbReference type="FunFam" id="3.40.50.1260:FF:000006">
    <property type="entry name" value="Phosphoglycerate kinase"/>
    <property type="match status" value="1"/>
</dbReference>
<dbReference type="SUPFAM" id="SSF53748">
    <property type="entry name" value="Phosphoglycerate kinase"/>
    <property type="match status" value="1"/>
</dbReference>
<dbReference type="InterPro" id="IPR015824">
    <property type="entry name" value="Phosphoglycerate_kinase_N"/>
</dbReference>
<dbReference type="PANTHER" id="PTHR11406">
    <property type="entry name" value="PHOSPHOGLYCERATE KINASE"/>
    <property type="match status" value="1"/>
</dbReference>
<dbReference type="UniPathway" id="UPA00109">
    <property type="reaction ID" value="UER00185"/>
</dbReference>
<evidence type="ECO:0000313" key="18">
    <source>
        <dbReference type="Proteomes" id="UP000319769"/>
    </source>
</evidence>
<keyword evidence="10 13" id="KW-0418">Kinase</keyword>
<dbReference type="GO" id="GO:0005829">
    <property type="term" value="C:cytosol"/>
    <property type="evidence" value="ECO:0007669"/>
    <property type="project" value="TreeGrafter"/>
</dbReference>
<dbReference type="InterPro" id="IPR015911">
    <property type="entry name" value="Phosphoglycerate_kinase_CS"/>
</dbReference>
<evidence type="ECO:0000256" key="12">
    <source>
        <dbReference type="ARBA" id="ARBA00023152"/>
    </source>
</evidence>
<dbReference type="FunFam" id="3.40.50.1260:FF:000031">
    <property type="entry name" value="Phosphoglycerate kinase 1"/>
    <property type="match status" value="1"/>
</dbReference>
<feature type="binding site" evidence="13 15">
    <location>
        <begin position="366"/>
        <end position="369"/>
    </location>
    <ligand>
        <name>ATP</name>
        <dbReference type="ChEBI" id="CHEBI:30616"/>
    </ligand>
</feature>
<dbReference type="PROSITE" id="PS00111">
    <property type="entry name" value="PGLYCERATE_KINASE"/>
    <property type="match status" value="1"/>
</dbReference>
<feature type="binding site" evidence="13">
    <location>
        <position position="171"/>
    </location>
    <ligand>
        <name>substrate</name>
    </ligand>
</feature>
<keyword evidence="12 13" id="KW-0324">Glycolysis</keyword>
<evidence type="ECO:0000256" key="3">
    <source>
        <dbReference type="ARBA" id="ARBA00008982"/>
    </source>
</evidence>
<accession>A0A5N0V774</accession>
<evidence type="ECO:0000256" key="9">
    <source>
        <dbReference type="ARBA" id="ARBA00022741"/>
    </source>
</evidence>
<protein>
    <recommendedName>
        <fullName evidence="6 13">Phosphoglycerate kinase</fullName>
        <ecNumber evidence="5 13">2.7.2.3</ecNumber>
    </recommendedName>
</protein>
<evidence type="ECO:0000256" key="6">
    <source>
        <dbReference type="ARBA" id="ARBA00016471"/>
    </source>
</evidence>
<comment type="similarity">
    <text evidence="3 13 16">Belongs to the phosphoglycerate kinase family.</text>
</comment>
<dbReference type="Proteomes" id="UP000319769">
    <property type="component" value="Unassembled WGS sequence"/>
</dbReference>
<comment type="subcellular location">
    <subcellularLocation>
        <location evidence="13">Cytoplasm</location>
    </subcellularLocation>
</comment>
<keyword evidence="11 13" id="KW-0067">ATP-binding</keyword>